<reference evidence="2" key="1">
    <citation type="journal article" date="2020" name="Stud. Mycol.">
        <title>101 Dothideomycetes genomes: a test case for predicting lifestyles and emergence of pathogens.</title>
        <authorList>
            <person name="Haridas S."/>
            <person name="Albert R."/>
            <person name="Binder M."/>
            <person name="Bloem J."/>
            <person name="Labutti K."/>
            <person name="Salamov A."/>
            <person name="Andreopoulos B."/>
            <person name="Baker S."/>
            <person name="Barry K."/>
            <person name="Bills G."/>
            <person name="Bluhm B."/>
            <person name="Cannon C."/>
            <person name="Castanera R."/>
            <person name="Culley D."/>
            <person name="Daum C."/>
            <person name="Ezra D."/>
            <person name="Gonzalez J."/>
            <person name="Henrissat B."/>
            <person name="Kuo A."/>
            <person name="Liang C."/>
            <person name="Lipzen A."/>
            <person name="Lutzoni F."/>
            <person name="Magnuson J."/>
            <person name="Mondo S."/>
            <person name="Nolan M."/>
            <person name="Ohm R."/>
            <person name="Pangilinan J."/>
            <person name="Park H.-J."/>
            <person name="Ramirez L."/>
            <person name="Alfaro M."/>
            <person name="Sun H."/>
            <person name="Tritt A."/>
            <person name="Yoshinaga Y."/>
            <person name="Zwiers L.-H."/>
            <person name="Turgeon B."/>
            <person name="Goodwin S."/>
            <person name="Spatafora J."/>
            <person name="Crous P."/>
            <person name="Grigoriev I."/>
        </authorList>
    </citation>
    <scope>NUCLEOTIDE SEQUENCE</scope>
    <source>
        <strain evidence="2">CBS 161.51</strain>
    </source>
</reference>
<organism evidence="2 3">
    <name type="scientific">Clathrospora elynae</name>
    <dbReference type="NCBI Taxonomy" id="706981"/>
    <lineage>
        <taxon>Eukaryota</taxon>
        <taxon>Fungi</taxon>
        <taxon>Dikarya</taxon>
        <taxon>Ascomycota</taxon>
        <taxon>Pezizomycotina</taxon>
        <taxon>Dothideomycetes</taxon>
        <taxon>Pleosporomycetidae</taxon>
        <taxon>Pleosporales</taxon>
        <taxon>Diademaceae</taxon>
        <taxon>Clathrospora</taxon>
    </lineage>
</organism>
<gene>
    <name evidence="2" type="ORF">EJ02DRAFT_427931</name>
</gene>
<dbReference type="Pfam" id="PF26652">
    <property type="entry name" value="Zn_ribbon_double"/>
    <property type="match status" value="1"/>
</dbReference>
<name>A0A6A5S5R8_9PLEO</name>
<protein>
    <recommendedName>
        <fullName evidence="1">Probable double zinc ribbon domain-containing protein</fullName>
    </recommendedName>
</protein>
<sequence>MATDSSLLGRIRALLRLPSRLDRIRTTILEAERSMPNRIGTWKCSSCGHSNYMYHEPAPALYPLGSLSCRGCASAWHYMNTAKITSPTVHVRFHHVQSTILGAAMVLPMPQNLASSYGYICLAVGCGLTWQTEIKTEWLSGRRRRVLLLSGNRGKCHCACGMKIFGAGDYAVFEVVPRSSVVLGVVADATAVDNAHGDSMVGCAKDTVVGRAVKADERVEDGRRKRWTMD</sequence>
<dbReference type="InterPro" id="IPR058253">
    <property type="entry name" value="Zn_ribbon_double"/>
</dbReference>
<accession>A0A6A5S5R8</accession>
<dbReference type="AlphaFoldDB" id="A0A6A5S5R8"/>
<evidence type="ECO:0000313" key="2">
    <source>
        <dbReference type="EMBL" id="KAF1935965.1"/>
    </source>
</evidence>
<evidence type="ECO:0000313" key="3">
    <source>
        <dbReference type="Proteomes" id="UP000800038"/>
    </source>
</evidence>
<keyword evidence="3" id="KW-1185">Reference proteome</keyword>
<dbReference type="EMBL" id="ML976221">
    <property type="protein sequence ID" value="KAF1935965.1"/>
    <property type="molecule type" value="Genomic_DNA"/>
</dbReference>
<feature type="domain" description="Probable double zinc ribbon" evidence="1">
    <location>
        <begin position="40"/>
        <end position="162"/>
    </location>
</feature>
<proteinExistence type="predicted"/>
<evidence type="ECO:0000259" key="1">
    <source>
        <dbReference type="Pfam" id="PF26652"/>
    </source>
</evidence>
<dbReference type="Proteomes" id="UP000800038">
    <property type="component" value="Unassembled WGS sequence"/>
</dbReference>